<gene>
    <name evidence="1" type="ORF">A2733_02810</name>
</gene>
<name>A0A1F6V3Y6_9BACT</name>
<comment type="caution">
    <text evidence="1">The sequence shown here is derived from an EMBL/GenBank/DDBJ whole genome shotgun (WGS) entry which is preliminary data.</text>
</comment>
<dbReference type="InterPro" id="IPR015915">
    <property type="entry name" value="Kelch-typ_b-propeller"/>
</dbReference>
<protein>
    <recommendedName>
        <fullName evidence="3">Galactose oxidase</fullName>
    </recommendedName>
</protein>
<evidence type="ECO:0008006" key="3">
    <source>
        <dbReference type="Google" id="ProtNLM"/>
    </source>
</evidence>
<dbReference type="Proteomes" id="UP000178985">
    <property type="component" value="Unassembled WGS sequence"/>
</dbReference>
<organism evidence="1 2">
    <name type="scientific">Candidatus Nomurabacteria bacterium RIFCSPHIGHO2_01_FULL_40_20</name>
    <dbReference type="NCBI Taxonomy" id="1801738"/>
    <lineage>
        <taxon>Bacteria</taxon>
        <taxon>Candidatus Nomuraibacteriota</taxon>
    </lineage>
</organism>
<evidence type="ECO:0000313" key="1">
    <source>
        <dbReference type="EMBL" id="OGI64166.1"/>
    </source>
</evidence>
<reference evidence="1 2" key="1">
    <citation type="journal article" date="2016" name="Nat. Commun.">
        <title>Thousands of microbial genomes shed light on interconnected biogeochemical processes in an aquifer system.</title>
        <authorList>
            <person name="Anantharaman K."/>
            <person name="Brown C.T."/>
            <person name="Hug L.A."/>
            <person name="Sharon I."/>
            <person name="Castelle C.J."/>
            <person name="Probst A.J."/>
            <person name="Thomas B.C."/>
            <person name="Singh A."/>
            <person name="Wilkins M.J."/>
            <person name="Karaoz U."/>
            <person name="Brodie E.L."/>
            <person name="Williams K.H."/>
            <person name="Hubbard S.S."/>
            <person name="Banfield J.F."/>
        </authorList>
    </citation>
    <scope>NUCLEOTIDE SEQUENCE [LARGE SCALE GENOMIC DNA]</scope>
</reference>
<dbReference type="SUPFAM" id="SSF117281">
    <property type="entry name" value="Kelch motif"/>
    <property type="match status" value="3"/>
</dbReference>
<accession>A0A1F6V3Y6</accession>
<proteinExistence type="predicted"/>
<dbReference type="PANTHER" id="PTHR45632">
    <property type="entry name" value="LD33804P"/>
    <property type="match status" value="1"/>
</dbReference>
<sequence length="634" mass="69163">MKKSIISFIVLGALVFSVLQINPAKTVVAAGCVANTWVEKAYFGGPIGSSERTEAAGFSIGTTGYIGTGVRELTGIDYKKNFWAWDQTTDTWTQKADFGGVARSGAVGFSINGKGYMGIGYNSLLAQSLLKDFWEYNPTTNIWTQKTDFGGGVRAYATGFAIGAMGYIGTGWSGPGGTEKDFWQYDPATDKWTQKTNFGGIERRGATGFSITTSGRGYIGTGSDSMEINLYKDFWEYNPTTDAWTQKTDFGGVARNLATSFAIGSKGYLGTGQGASSLLRDFWTYDSTTDKWTQKADFGGTARKGAVGFSIDDRGYTGTGSNTRDFWEYCGEEDNCTPNTWTQKADFGGVERSYATGFSVGGKGYMGTGRYGSTNQFFEDFWEYNPLANTWTQKADYGGDLVGSATSFSIGSKGYTGTGTGGGSNYRKDFWQYDPVINYWNQKADFGGVGRFGAVSFSIDSKGYIGTGLWLQTRKDFWEYDSLANTWTQKADFGGTARLSAVSFSLANKGYIGTGDDFSGQYQKDFWEWNQATNTWVEKADFGGGDRSYATSFSISGKGYAGLGQKNYGNAVIMKDFWQYDPATDAWTQKADFGGVARYGATGFSVGDRGYIGTGRINLFSQSLVKDFWEYCPD</sequence>
<dbReference type="Gene3D" id="2.120.10.80">
    <property type="entry name" value="Kelch-type beta propeller"/>
    <property type="match status" value="3"/>
</dbReference>
<dbReference type="EMBL" id="MFTO01000005">
    <property type="protein sequence ID" value="OGI64166.1"/>
    <property type="molecule type" value="Genomic_DNA"/>
</dbReference>
<evidence type="ECO:0000313" key="2">
    <source>
        <dbReference type="Proteomes" id="UP000178985"/>
    </source>
</evidence>
<dbReference type="AlphaFoldDB" id="A0A1F6V3Y6"/>